<gene>
    <name evidence="6" type="ORF">GCM10023215_16080</name>
</gene>
<comment type="similarity">
    <text evidence="1 4">Belongs to the glycerate kinase type-1 family.</text>
</comment>
<dbReference type="PANTHER" id="PTHR21599:SF0">
    <property type="entry name" value="GLYCERATE KINASE"/>
    <property type="match status" value="1"/>
</dbReference>
<comment type="caution">
    <text evidence="6">The sequence shown here is derived from an EMBL/GenBank/DDBJ whole genome shotgun (WGS) entry which is preliminary data.</text>
</comment>
<keyword evidence="3 4" id="KW-0418">Kinase</keyword>
<name>A0ABP8W6Z5_9PSEU</name>
<dbReference type="GO" id="GO:0016301">
    <property type="term" value="F:kinase activity"/>
    <property type="evidence" value="ECO:0007669"/>
    <property type="project" value="UniProtKB-KW"/>
</dbReference>
<sequence length="408" mass="40096">MSTDVAGESSERRRNLTGPQGTGDSVRGVRVVVAPDSFGGTLSARAAAGAIAEGWSRAVPDARIDRLPLADGGTGFVDVLQERLGGTLHEPQVTGPFGDPVTAPWLQVGTTAYIESAAACGLHHVPRERRTPEVAGRVTTRGVGELLRAARAAGCTEAVIGLGGSATTDGGSGMLAALGAAPLDASGAELPPGGADLARCVRLSGTPDVGMTLVAAADVDNPLLGPHGAAAVFGPQKGADEATVAALDAALAAWAGVLAGATGRDVRDEPAAGAAGGLGAALLALGARRESGAGLVRRLLGLDEALDAVAAEGGLAITGEGSFDWQSLRGKLITAVAGAAAERGVPCVVLAGQVSVGRREAAAAGVDAAYSASEHAGGVEASMADPAGTLAALAEHVAHRWGGSPASR</sequence>
<evidence type="ECO:0000313" key="7">
    <source>
        <dbReference type="Proteomes" id="UP001500325"/>
    </source>
</evidence>
<evidence type="ECO:0000313" key="6">
    <source>
        <dbReference type="EMBL" id="GAA4682748.1"/>
    </source>
</evidence>
<protein>
    <submittedName>
        <fullName evidence="6">Glycerate kinase</fullName>
    </submittedName>
</protein>
<evidence type="ECO:0000256" key="2">
    <source>
        <dbReference type="ARBA" id="ARBA00022679"/>
    </source>
</evidence>
<evidence type="ECO:0000256" key="3">
    <source>
        <dbReference type="ARBA" id="ARBA00022777"/>
    </source>
</evidence>
<dbReference type="EMBL" id="BAABIC010000004">
    <property type="protein sequence ID" value="GAA4682748.1"/>
    <property type="molecule type" value="Genomic_DNA"/>
</dbReference>
<dbReference type="InterPro" id="IPR018193">
    <property type="entry name" value="Glyc_kinase_flavodox-like_fold"/>
</dbReference>
<organism evidence="6 7">
    <name type="scientific">Pseudonocardia yuanmonensis</name>
    <dbReference type="NCBI Taxonomy" id="1095914"/>
    <lineage>
        <taxon>Bacteria</taxon>
        <taxon>Bacillati</taxon>
        <taxon>Actinomycetota</taxon>
        <taxon>Actinomycetes</taxon>
        <taxon>Pseudonocardiales</taxon>
        <taxon>Pseudonocardiaceae</taxon>
        <taxon>Pseudonocardia</taxon>
    </lineage>
</organism>
<evidence type="ECO:0000256" key="1">
    <source>
        <dbReference type="ARBA" id="ARBA00006284"/>
    </source>
</evidence>
<dbReference type="InterPro" id="IPR018197">
    <property type="entry name" value="Glycerate_kinase_RE-like"/>
</dbReference>
<accession>A0ABP8W6Z5</accession>
<dbReference type="SUPFAM" id="SSF110738">
    <property type="entry name" value="Glycerate kinase I"/>
    <property type="match status" value="1"/>
</dbReference>
<dbReference type="Pfam" id="PF02595">
    <property type="entry name" value="Gly_kinase"/>
    <property type="match status" value="1"/>
</dbReference>
<dbReference type="Gene3D" id="3.90.1510.10">
    <property type="entry name" value="Glycerate kinase, domain 2"/>
    <property type="match status" value="1"/>
</dbReference>
<evidence type="ECO:0000256" key="5">
    <source>
        <dbReference type="SAM" id="MobiDB-lite"/>
    </source>
</evidence>
<dbReference type="PANTHER" id="PTHR21599">
    <property type="entry name" value="GLYCERATE KINASE"/>
    <property type="match status" value="1"/>
</dbReference>
<dbReference type="Gene3D" id="3.40.50.10350">
    <property type="entry name" value="Glycerate kinase, domain 1"/>
    <property type="match status" value="1"/>
</dbReference>
<dbReference type="InterPro" id="IPR004381">
    <property type="entry name" value="Glycerate_kinase"/>
</dbReference>
<keyword evidence="2 4" id="KW-0808">Transferase</keyword>
<dbReference type="NCBIfam" id="TIGR00045">
    <property type="entry name" value="glycerate kinase"/>
    <property type="match status" value="1"/>
</dbReference>
<dbReference type="InterPro" id="IPR036129">
    <property type="entry name" value="Glycerate_kinase_sf"/>
</dbReference>
<dbReference type="PIRSF" id="PIRSF006078">
    <property type="entry name" value="GlxK"/>
    <property type="match status" value="1"/>
</dbReference>
<proteinExistence type="inferred from homology"/>
<feature type="region of interest" description="Disordered" evidence="5">
    <location>
        <begin position="1"/>
        <end position="27"/>
    </location>
</feature>
<reference evidence="7" key="1">
    <citation type="journal article" date="2019" name="Int. J. Syst. Evol. Microbiol.">
        <title>The Global Catalogue of Microorganisms (GCM) 10K type strain sequencing project: providing services to taxonomists for standard genome sequencing and annotation.</title>
        <authorList>
            <consortium name="The Broad Institute Genomics Platform"/>
            <consortium name="The Broad Institute Genome Sequencing Center for Infectious Disease"/>
            <person name="Wu L."/>
            <person name="Ma J."/>
        </authorList>
    </citation>
    <scope>NUCLEOTIDE SEQUENCE [LARGE SCALE GENOMIC DNA]</scope>
    <source>
        <strain evidence="7">JCM 18055</strain>
    </source>
</reference>
<evidence type="ECO:0000256" key="4">
    <source>
        <dbReference type="PIRNR" id="PIRNR006078"/>
    </source>
</evidence>
<keyword evidence="7" id="KW-1185">Reference proteome</keyword>
<dbReference type="Proteomes" id="UP001500325">
    <property type="component" value="Unassembled WGS sequence"/>
</dbReference>